<keyword evidence="1" id="KW-1133">Transmembrane helix</keyword>
<evidence type="ECO:0000259" key="2">
    <source>
        <dbReference type="Pfam" id="PF13490"/>
    </source>
</evidence>
<gene>
    <name evidence="3" type="ORF">MNBD_GAMMA08-1381</name>
</gene>
<reference evidence="3" key="1">
    <citation type="submission" date="2018-06" db="EMBL/GenBank/DDBJ databases">
        <authorList>
            <person name="Zhirakovskaya E."/>
        </authorList>
    </citation>
    <scope>NUCLEOTIDE SEQUENCE</scope>
</reference>
<keyword evidence="1" id="KW-0472">Membrane</keyword>
<feature type="domain" description="Putative zinc-finger" evidence="2">
    <location>
        <begin position="3"/>
        <end position="37"/>
    </location>
</feature>
<dbReference type="Pfam" id="PF13490">
    <property type="entry name" value="zf-HC2"/>
    <property type="match status" value="1"/>
</dbReference>
<accession>A0A3B0XDL0</accession>
<organism evidence="3">
    <name type="scientific">hydrothermal vent metagenome</name>
    <dbReference type="NCBI Taxonomy" id="652676"/>
    <lineage>
        <taxon>unclassified sequences</taxon>
        <taxon>metagenomes</taxon>
        <taxon>ecological metagenomes</taxon>
    </lineage>
</organism>
<dbReference type="InterPro" id="IPR027383">
    <property type="entry name" value="Znf_put"/>
</dbReference>
<feature type="transmembrane region" description="Helical" evidence="1">
    <location>
        <begin position="81"/>
        <end position="104"/>
    </location>
</feature>
<sequence length="221" mass="24603">MNCEDIQTQLDDYLDNHLIVGSKREMDLHINNCSACRQHLDDAMVVRDALKSLPIEETSADFESRMFANVRKQQSQNGNRFISGFATAMAASVFLWVASTTIFVPQQSDNTPTAISIAMHEARPVRLLFDAPSDLQQVTLSIELPANVELDGYPGRSQLSWNTRLKKGQNVLTLPINAINVGKGELVAQLTYGDKQKTYRLILKTSDNGVMTYQIQPLTSA</sequence>
<evidence type="ECO:0000256" key="1">
    <source>
        <dbReference type="SAM" id="Phobius"/>
    </source>
</evidence>
<evidence type="ECO:0000313" key="3">
    <source>
        <dbReference type="EMBL" id="VAW59669.1"/>
    </source>
</evidence>
<protein>
    <recommendedName>
        <fullName evidence="2">Putative zinc-finger domain-containing protein</fullName>
    </recommendedName>
</protein>
<name>A0A3B0XDL0_9ZZZZ</name>
<keyword evidence="1" id="KW-0812">Transmembrane</keyword>
<dbReference type="EMBL" id="UOFH01000094">
    <property type="protein sequence ID" value="VAW59669.1"/>
    <property type="molecule type" value="Genomic_DNA"/>
</dbReference>
<proteinExistence type="predicted"/>
<dbReference type="AlphaFoldDB" id="A0A3B0XDL0"/>